<dbReference type="InParanoid" id="A0A6P7FZC7"/>
<proteinExistence type="predicted"/>
<accession>A0A6P7FZC7</accession>
<feature type="region of interest" description="Disordered" evidence="1">
    <location>
        <begin position="1"/>
        <end position="108"/>
    </location>
</feature>
<feature type="compositionally biased region" description="Low complexity" evidence="1">
    <location>
        <begin position="10"/>
        <end position="29"/>
    </location>
</feature>
<feature type="compositionally biased region" description="Basic residues" evidence="1">
    <location>
        <begin position="96"/>
        <end position="108"/>
    </location>
</feature>
<sequence>MDIPSTSGKSNNIFDDSDISSIDDPFADSGSSYNPSDIEESSSEKSTAENEKVLVADENLQSNFQSNDIANPGEIPRSKKRGPRRKFADKSQWQRNIRKKLRNSGREY</sequence>
<feature type="compositionally biased region" description="Polar residues" evidence="1">
    <location>
        <begin position="59"/>
        <end position="69"/>
    </location>
</feature>
<evidence type="ECO:0000313" key="2">
    <source>
        <dbReference type="RefSeq" id="XP_028137880.1"/>
    </source>
</evidence>
<feature type="compositionally biased region" description="Basic residues" evidence="1">
    <location>
        <begin position="78"/>
        <end position="87"/>
    </location>
</feature>
<dbReference type="RefSeq" id="XP_028137880.1">
    <property type="nucleotide sequence ID" value="XM_028282079.1"/>
</dbReference>
<evidence type="ECO:0000256" key="1">
    <source>
        <dbReference type="SAM" id="MobiDB-lite"/>
    </source>
</evidence>
<name>A0A6P7FZC7_DIAVI</name>
<gene>
    <name evidence="2" type="primary">LOC114332300</name>
</gene>
<feature type="compositionally biased region" description="Basic and acidic residues" evidence="1">
    <location>
        <begin position="42"/>
        <end position="55"/>
    </location>
</feature>
<reference evidence="2" key="1">
    <citation type="submission" date="2025-08" db="UniProtKB">
        <authorList>
            <consortium name="RefSeq"/>
        </authorList>
    </citation>
    <scope>IDENTIFICATION</scope>
    <source>
        <tissue evidence="2">Whole insect</tissue>
    </source>
</reference>
<organism evidence="2">
    <name type="scientific">Diabrotica virgifera virgifera</name>
    <name type="common">western corn rootworm</name>
    <dbReference type="NCBI Taxonomy" id="50390"/>
    <lineage>
        <taxon>Eukaryota</taxon>
        <taxon>Metazoa</taxon>
        <taxon>Ecdysozoa</taxon>
        <taxon>Arthropoda</taxon>
        <taxon>Hexapoda</taxon>
        <taxon>Insecta</taxon>
        <taxon>Pterygota</taxon>
        <taxon>Neoptera</taxon>
        <taxon>Endopterygota</taxon>
        <taxon>Coleoptera</taxon>
        <taxon>Polyphaga</taxon>
        <taxon>Cucujiformia</taxon>
        <taxon>Chrysomeloidea</taxon>
        <taxon>Chrysomelidae</taxon>
        <taxon>Galerucinae</taxon>
        <taxon>Diabroticina</taxon>
        <taxon>Diabroticites</taxon>
        <taxon>Diabrotica</taxon>
    </lineage>
</organism>
<protein>
    <submittedName>
        <fullName evidence="2">Uncharacterized protein LOC114332300</fullName>
    </submittedName>
</protein>
<dbReference type="AlphaFoldDB" id="A0A6P7FZC7"/>